<evidence type="ECO:0000256" key="2">
    <source>
        <dbReference type="ARBA" id="ARBA00010663"/>
    </source>
</evidence>
<feature type="non-terminal residue" evidence="13">
    <location>
        <position position="1"/>
    </location>
</feature>
<comment type="subcellular location">
    <subcellularLocation>
        <location evidence="1">Cell membrane</location>
        <topology evidence="1">Multi-pass membrane protein</topology>
    </subcellularLocation>
</comment>
<dbReference type="InterPro" id="IPR000611">
    <property type="entry name" value="NPY_rcpt"/>
</dbReference>
<dbReference type="InParanoid" id="E9GRX7"/>
<dbReference type="PANTHER" id="PTHR24238">
    <property type="entry name" value="G-PROTEIN COUPLED RECEPTOR"/>
    <property type="match status" value="1"/>
</dbReference>
<feature type="transmembrane region" description="Helical" evidence="11">
    <location>
        <begin position="212"/>
        <end position="233"/>
    </location>
</feature>
<dbReference type="KEGG" id="dpx:DAPPUDRAFT_53990"/>
<dbReference type="PhylomeDB" id="E9GRX7"/>
<evidence type="ECO:0000256" key="7">
    <source>
        <dbReference type="ARBA" id="ARBA00023136"/>
    </source>
</evidence>
<sequence>IIFLLGITGNVLVILTILQNTRMRTVTNMFLLNLAISDLLLGVFCMPFTLIGQLLRDFIFGDVFCRLISFFQAVSVSVSGWTLVAISVERFYAICHPLTSRKWQTRSHARYIILAVWLGSLAIMSPVAVLSQLKPVGNDGRRKCREVWPDDTLEKSFTVFLDVILLIIPLFLMVAMYGMIVNHLWKVDQGLPATPSLRRCNPEHCLKTKRRVLKMLIVVVLEFFICWTPLYVVNTMSFFAPRALYEGLGYTGISLMQLLAQASCCCNPITYCFMSSSFRRAFVKAFGCSKAENFSRSVGTV</sequence>
<dbReference type="FunCoup" id="E9GRX7">
    <property type="interactions" value="103"/>
</dbReference>
<dbReference type="Proteomes" id="UP000000305">
    <property type="component" value="Unassembled WGS sequence"/>
</dbReference>
<dbReference type="PRINTS" id="PR01012">
    <property type="entry name" value="NRPEPTIDEYR"/>
</dbReference>
<dbReference type="HOGENOM" id="CLU_009579_6_3_1"/>
<dbReference type="eggNOG" id="KOG3656">
    <property type="taxonomic scope" value="Eukaryota"/>
</dbReference>
<keyword evidence="5 11" id="KW-1133">Transmembrane helix</keyword>
<gene>
    <name evidence="13" type="ORF">DAPPUDRAFT_53990</name>
</gene>
<keyword evidence="4 10" id="KW-0812">Transmembrane</keyword>
<dbReference type="InterPro" id="IPR000276">
    <property type="entry name" value="GPCR_Rhodpsn"/>
</dbReference>
<evidence type="ECO:0000256" key="4">
    <source>
        <dbReference type="ARBA" id="ARBA00022692"/>
    </source>
</evidence>
<evidence type="ECO:0000256" key="3">
    <source>
        <dbReference type="ARBA" id="ARBA00022475"/>
    </source>
</evidence>
<dbReference type="STRING" id="6669.E9GRX7"/>
<protein>
    <submittedName>
        <fullName evidence="13">Putative sulfakinin receptor</fullName>
    </submittedName>
</protein>
<feature type="transmembrane region" description="Helical" evidence="11">
    <location>
        <begin position="30"/>
        <end position="55"/>
    </location>
</feature>
<dbReference type="AlphaFoldDB" id="E9GRX7"/>
<evidence type="ECO:0000256" key="8">
    <source>
        <dbReference type="ARBA" id="ARBA00023170"/>
    </source>
</evidence>
<proteinExistence type="inferred from homology"/>
<evidence type="ECO:0000313" key="13">
    <source>
        <dbReference type="EMBL" id="EFX77608.1"/>
    </source>
</evidence>
<dbReference type="OMA" id="GCYVNLL"/>
<evidence type="ECO:0000259" key="12">
    <source>
        <dbReference type="PROSITE" id="PS50262"/>
    </source>
</evidence>
<keyword evidence="9 10" id="KW-0807">Transducer</keyword>
<organism evidence="13 14">
    <name type="scientific">Daphnia pulex</name>
    <name type="common">Water flea</name>
    <dbReference type="NCBI Taxonomy" id="6669"/>
    <lineage>
        <taxon>Eukaryota</taxon>
        <taxon>Metazoa</taxon>
        <taxon>Ecdysozoa</taxon>
        <taxon>Arthropoda</taxon>
        <taxon>Crustacea</taxon>
        <taxon>Branchiopoda</taxon>
        <taxon>Diplostraca</taxon>
        <taxon>Cladocera</taxon>
        <taxon>Anomopoda</taxon>
        <taxon>Daphniidae</taxon>
        <taxon>Daphnia</taxon>
    </lineage>
</organism>
<dbReference type="GO" id="GO:0004983">
    <property type="term" value="F:neuropeptide Y receptor activity"/>
    <property type="evidence" value="ECO:0007669"/>
    <property type="project" value="InterPro"/>
</dbReference>
<dbReference type="Pfam" id="PF00001">
    <property type="entry name" value="7tm_1"/>
    <property type="match status" value="1"/>
</dbReference>
<evidence type="ECO:0000256" key="10">
    <source>
        <dbReference type="RuleBase" id="RU000688"/>
    </source>
</evidence>
<dbReference type="PRINTS" id="PR00237">
    <property type="entry name" value="GPCRRHODOPSN"/>
</dbReference>
<keyword evidence="14" id="KW-1185">Reference proteome</keyword>
<feature type="transmembrane region" description="Helical" evidence="11">
    <location>
        <begin position="67"/>
        <end position="88"/>
    </location>
</feature>
<dbReference type="GO" id="GO:0005886">
    <property type="term" value="C:plasma membrane"/>
    <property type="evidence" value="ECO:0000318"/>
    <property type="project" value="GO_Central"/>
</dbReference>
<keyword evidence="6 10" id="KW-0297">G-protein coupled receptor</keyword>
<comment type="similarity">
    <text evidence="2 10">Belongs to the G-protein coupled receptor 1 family.</text>
</comment>
<dbReference type="GO" id="GO:0007218">
    <property type="term" value="P:neuropeptide signaling pathway"/>
    <property type="evidence" value="ECO:0000318"/>
    <property type="project" value="GO_Central"/>
</dbReference>
<dbReference type="InterPro" id="IPR017452">
    <property type="entry name" value="GPCR_Rhodpsn_7TM"/>
</dbReference>
<evidence type="ECO:0000256" key="6">
    <source>
        <dbReference type="ARBA" id="ARBA00023040"/>
    </source>
</evidence>
<reference evidence="13 14" key="1">
    <citation type="journal article" date="2011" name="Science">
        <title>The ecoresponsive genome of Daphnia pulex.</title>
        <authorList>
            <person name="Colbourne J.K."/>
            <person name="Pfrender M.E."/>
            <person name="Gilbert D."/>
            <person name="Thomas W.K."/>
            <person name="Tucker A."/>
            <person name="Oakley T.H."/>
            <person name="Tokishita S."/>
            <person name="Aerts A."/>
            <person name="Arnold G.J."/>
            <person name="Basu M.K."/>
            <person name="Bauer D.J."/>
            <person name="Caceres C.E."/>
            <person name="Carmel L."/>
            <person name="Casola C."/>
            <person name="Choi J.H."/>
            <person name="Detter J.C."/>
            <person name="Dong Q."/>
            <person name="Dusheyko S."/>
            <person name="Eads B.D."/>
            <person name="Frohlich T."/>
            <person name="Geiler-Samerotte K.A."/>
            <person name="Gerlach D."/>
            <person name="Hatcher P."/>
            <person name="Jogdeo S."/>
            <person name="Krijgsveld J."/>
            <person name="Kriventseva E.V."/>
            <person name="Kultz D."/>
            <person name="Laforsch C."/>
            <person name="Lindquist E."/>
            <person name="Lopez J."/>
            <person name="Manak J.R."/>
            <person name="Muller J."/>
            <person name="Pangilinan J."/>
            <person name="Patwardhan R.P."/>
            <person name="Pitluck S."/>
            <person name="Pritham E.J."/>
            <person name="Rechtsteiner A."/>
            <person name="Rho M."/>
            <person name="Rogozin I.B."/>
            <person name="Sakarya O."/>
            <person name="Salamov A."/>
            <person name="Schaack S."/>
            <person name="Shapiro H."/>
            <person name="Shiga Y."/>
            <person name="Skalitzky C."/>
            <person name="Smith Z."/>
            <person name="Souvorov A."/>
            <person name="Sung W."/>
            <person name="Tang Z."/>
            <person name="Tsuchiya D."/>
            <person name="Tu H."/>
            <person name="Vos H."/>
            <person name="Wang M."/>
            <person name="Wolf Y.I."/>
            <person name="Yamagata H."/>
            <person name="Yamada T."/>
            <person name="Ye Y."/>
            <person name="Shaw J.R."/>
            <person name="Andrews J."/>
            <person name="Crease T.J."/>
            <person name="Tang H."/>
            <person name="Lucas S.M."/>
            <person name="Robertson H.M."/>
            <person name="Bork P."/>
            <person name="Koonin E.V."/>
            <person name="Zdobnov E.M."/>
            <person name="Grigoriev I.V."/>
            <person name="Lynch M."/>
            <person name="Boore J.L."/>
        </authorList>
    </citation>
    <scope>NUCLEOTIDE SEQUENCE [LARGE SCALE GENOMIC DNA]</scope>
</reference>
<feature type="transmembrane region" description="Helical" evidence="11">
    <location>
        <begin position="109"/>
        <end position="129"/>
    </location>
</feature>
<dbReference type="PROSITE" id="PS50262">
    <property type="entry name" value="G_PROTEIN_RECEP_F1_2"/>
    <property type="match status" value="1"/>
</dbReference>
<evidence type="ECO:0000256" key="9">
    <source>
        <dbReference type="ARBA" id="ARBA00023224"/>
    </source>
</evidence>
<keyword evidence="8 10" id="KW-0675">Receptor</keyword>
<evidence type="ECO:0000313" key="14">
    <source>
        <dbReference type="Proteomes" id="UP000000305"/>
    </source>
</evidence>
<accession>E9GRX7</accession>
<name>E9GRX7_DAPPU</name>
<dbReference type="GO" id="GO:0008188">
    <property type="term" value="F:neuropeptide receptor activity"/>
    <property type="evidence" value="ECO:0000318"/>
    <property type="project" value="GO_Central"/>
</dbReference>
<keyword evidence="3" id="KW-1003">Cell membrane</keyword>
<feature type="transmembrane region" description="Helical" evidence="11">
    <location>
        <begin position="157"/>
        <end position="180"/>
    </location>
</feature>
<evidence type="ECO:0000256" key="5">
    <source>
        <dbReference type="ARBA" id="ARBA00022989"/>
    </source>
</evidence>
<dbReference type="EMBL" id="GL732561">
    <property type="protein sequence ID" value="EFX77608.1"/>
    <property type="molecule type" value="Genomic_DNA"/>
</dbReference>
<dbReference type="PANTHER" id="PTHR24238:SF75">
    <property type="entry name" value="CHOLECYSTOKININ-LIKE RECEPTOR AT 17D1-RELATED"/>
    <property type="match status" value="1"/>
</dbReference>
<evidence type="ECO:0000256" key="11">
    <source>
        <dbReference type="SAM" id="Phobius"/>
    </source>
</evidence>
<feature type="transmembrane region" description="Helical" evidence="11">
    <location>
        <begin position="253"/>
        <end position="274"/>
    </location>
</feature>
<evidence type="ECO:0000256" key="1">
    <source>
        <dbReference type="ARBA" id="ARBA00004651"/>
    </source>
</evidence>
<dbReference type="SUPFAM" id="SSF81321">
    <property type="entry name" value="Family A G protein-coupled receptor-like"/>
    <property type="match status" value="1"/>
</dbReference>
<dbReference type="Gene3D" id="1.20.1070.10">
    <property type="entry name" value="Rhodopsin 7-helix transmembrane proteins"/>
    <property type="match status" value="1"/>
</dbReference>
<feature type="domain" description="G-protein coupled receptors family 1 profile" evidence="12">
    <location>
        <begin position="9"/>
        <end position="271"/>
    </location>
</feature>
<dbReference type="PROSITE" id="PS00237">
    <property type="entry name" value="G_PROTEIN_RECEP_F1_1"/>
    <property type="match status" value="1"/>
</dbReference>
<keyword evidence="7 11" id="KW-0472">Membrane</keyword>
<dbReference type="OrthoDB" id="10037617at2759"/>
<dbReference type="SMART" id="SM01381">
    <property type="entry name" value="7TM_GPCR_Srsx"/>
    <property type="match status" value="1"/>
</dbReference>